<organism evidence="1 2">
    <name type="scientific">Zarea fungicola</name>
    <dbReference type="NCBI Taxonomy" id="93591"/>
    <lineage>
        <taxon>Eukaryota</taxon>
        <taxon>Fungi</taxon>
        <taxon>Dikarya</taxon>
        <taxon>Ascomycota</taxon>
        <taxon>Pezizomycotina</taxon>
        <taxon>Sordariomycetes</taxon>
        <taxon>Hypocreomycetidae</taxon>
        <taxon>Hypocreales</taxon>
        <taxon>Cordycipitaceae</taxon>
        <taxon>Zarea</taxon>
    </lineage>
</organism>
<dbReference type="EMBL" id="JANJQO010000106">
    <property type="protein sequence ID" value="KAJ2981874.1"/>
    <property type="molecule type" value="Genomic_DNA"/>
</dbReference>
<accession>A0ACC1NSI2</accession>
<sequence length="362" mass="39949">MNVTRSNNLPLHTLPVAFSGLDNDTIPQIDTESAINRNSLAVFPQIVAGDQLDPLTWSSVQKHTILGIVSSLVFMLTWITTITVPSFPNLQEKYNISQSEVNWTVAIPALGVAFGPLLWATPSDIIGRRSILIIATVLAFGSTIGAGLAPNYAGYMVARFFQGVGISPGYYVGLAAICDVFFEHERGQKIGMWVLAIDLGLLIGPLIGGFVNRAGDAWIQWLTAIILGVIILFQLFFLPETLYQRELLLKQAAATQSFSESPVQRIKDANANNTRQDTRRTKQLPFINITLLSGIQPPKFYETPLRFLKTFQLLVVTISVFTYCFGWYSWMMSVATLIPVAYADFSSESQGLVAPSTDNIYE</sequence>
<gene>
    <name evidence="1" type="ORF">NQ176_g1754</name>
</gene>
<comment type="caution">
    <text evidence="1">The sequence shown here is derived from an EMBL/GenBank/DDBJ whole genome shotgun (WGS) entry which is preliminary data.</text>
</comment>
<name>A0ACC1NSI2_9HYPO</name>
<keyword evidence="2" id="KW-1185">Reference proteome</keyword>
<reference evidence="1" key="1">
    <citation type="submission" date="2022-08" db="EMBL/GenBank/DDBJ databases">
        <title>Genome Sequence of Lecanicillium fungicola.</title>
        <authorList>
            <person name="Buettner E."/>
        </authorList>
    </citation>
    <scope>NUCLEOTIDE SEQUENCE</scope>
    <source>
        <strain evidence="1">Babe33</strain>
    </source>
</reference>
<dbReference type="Proteomes" id="UP001143910">
    <property type="component" value="Unassembled WGS sequence"/>
</dbReference>
<evidence type="ECO:0000313" key="2">
    <source>
        <dbReference type="Proteomes" id="UP001143910"/>
    </source>
</evidence>
<protein>
    <submittedName>
        <fullName evidence="1">Uncharacterized protein</fullName>
    </submittedName>
</protein>
<evidence type="ECO:0000313" key="1">
    <source>
        <dbReference type="EMBL" id="KAJ2981874.1"/>
    </source>
</evidence>
<proteinExistence type="predicted"/>